<keyword evidence="2" id="KW-1185">Reference proteome</keyword>
<comment type="caution">
    <text evidence="1">The sequence shown here is derived from an EMBL/GenBank/DDBJ whole genome shotgun (WGS) entry which is preliminary data.</text>
</comment>
<proteinExistence type="predicted"/>
<dbReference type="EMBL" id="JAMRYU010000009">
    <property type="protein sequence ID" value="MDC4240409.1"/>
    <property type="molecule type" value="Genomic_DNA"/>
</dbReference>
<reference evidence="1" key="1">
    <citation type="submission" date="2022-05" db="EMBL/GenBank/DDBJ databases">
        <title>Draft genome sequence of Clostridium tertium strain CP3 isolated from Peru.</title>
        <authorList>
            <person name="Hurtado R."/>
            <person name="Lima L."/>
            <person name="Sousa T."/>
            <person name="Jaiswal A.K."/>
            <person name="Tiwari S."/>
            <person name="Maturrano L."/>
            <person name="Brenig B."/>
            <person name="Azevedo V."/>
        </authorList>
    </citation>
    <scope>NUCLEOTIDE SEQUENCE</scope>
    <source>
        <strain evidence="1">CP3</strain>
    </source>
</reference>
<accession>A0A9X3XMK8</accession>
<dbReference type="AlphaFoldDB" id="A0A9X3XMK8"/>
<sequence length="62" mass="7012">MLNQLSYTDVGIFVGILLESAKKRKKESDNTHINESVISSSREPQIAIKDVIINHIHDRVPL</sequence>
<dbReference type="RefSeq" id="WP_051005297.1">
    <property type="nucleotide sequence ID" value="NZ_CABKOG010000003.1"/>
</dbReference>
<name>A0A9X3XMK8_9CLOT</name>
<gene>
    <name evidence="1" type="ORF">NE398_09555</name>
</gene>
<evidence type="ECO:0000313" key="2">
    <source>
        <dbReference type="Proteomes" id="UP001141183"/>
    </source>
</evidence>
<evidence type="ECO:0000313" key="1">
    <source>
        <dbReference type="EMBL" id="MDC4240409.1"/>
    </source>
</evidence>
<protein>
    <submittedName>
        <fullName evidence="1">Uncharacterized protein</fullName>
    </submittedName>
</protein>
<dbReference type="Proteomes" id="UP001141183">
    <property type="component" value="Unassembled WGS sequence"/>
</dbReference>
<organism evidence="1 2">
    <name type="scientific">Clostridium tertium</name>
    <dbReference type="NCBI Taxonomy" id="1559"/>
    <lineage>
        <taxon>Bacteria</taxon>
        <taxon>Bacillati</taxon>
        <taxon>Bacillota</taxon>
        <taxon>Clostridia</taxon>
        <taxon>Eubacteriales</taxon>
        <taxon>Clostridiaceae</taxon>
        <taxon>Clostridium</taxon>
    </lineage>
</organism>